<keyword evidence="3" id="KW-1185">Reference proteome</keyword>
<dbReference type="InterPro" id="IPR012312">
    <property type="entry name" value="Hemerythrin-like"/>
</dbReference>
<dbReference type="OrthoDB" id="6077989at2"/>
<protein>
    <submittedName>
        <fullName evidence="2">Hemerythrin domain-containing protein</fullName>
    </submittedName>
</protein>
<name>A0A5B7ZP03_9GAMM</name>
<accession>A0A5B7ZP03</accession>
<dbReference type="Gene3D" id="1.20.120.520">
    <property type="entry name" value="nmb1532 protein domain like"/>
    <property type="match status" value="1"/>
</dbReference>
<dbReference type="KEGG" id="thes:FHQ07_01950"/>
<dbReference type="AlphaFoldDB" id="A0A5B7ZP03"/>
<dbReference type="CDD" id="cd12108">
    <property type="entry name" value="Hr-like"/>
    <property type="match status" value="1"/>
</dbReference>
<dbReference type="Proteomes" id="UP000308149">
    <property type="component" value="Chromosome"/>
</dbReference>
<feature type="domain" description="Hemerythrin-like" evidence="1">
    <location>
        <begin position="101"/>
        <end position="240"/>
    </location>
</feature>
<organism evidence="2 3">
    <name type="scientific">Thermomonas aquatica</name>
    <dbReference type="NCBI Taxonomy" id="2202149"/>
    <lineage>
        <taxon>Bacteria</taxon>
        <taxon>Pseudomonadati</taxon>
        <taxon>Pseudomonadota</taxon>
        <taxon>Gammaproteobacteria</taxon>
        <taxon>Lysobacterales</taxon>
        <taxon>Lysobacteraceae</taxon>
        <taxon>Thermomonas</taxon>
    </lineage>
</organism>
<evidence type="ECO:0000259" key="1">
    <source>
        <dbReference type="Pfam" id="PF01814"/>
    </source>
</evidence>
<gene>
    <name evidence="2" type="ORF">FHQ07_01950</name>
</gene>
<evidence type="ECO:0000313" key="3">
    <source>
        <dbReference type="Proteomes" id="UP000308149"/>
    </source>
</evidence>
<dbReference type="Pfam" id="PF01814">
    <property type="entry name" value="Hemerythrin"/>
    <property type="match status" value="1"/>
</dbReference>
<sequence length="246" mass="27158">MSALMGVSRLFAVIGCTLYARGPERRLQRLREAACAPISSAMAYTVLDAAASRFPDYRTPEHNVLERACLQAELRAALTGLAQWPPQRWAEHPDYANGLARHWQEIHRAMVHNLGIVERTLRTLAEDGLSDADRVRLAGEIAPIARHAVDHLHGHHRLEDQSMFPQLLRAAPSLARPLNLLEADHIVLNAVLGPLERALANLPTADAPASAWDEIAKAGERVARVARRHIEDEEEIVIPAVLGVAR</sequence>
<evidence type="ECO:0000313" key="2">
    <source>
        <dbReference type="EMBL" id="QDA56166.1"/>
    </source>
</evidence>
<reference evidence="2 3" key="1">
    <citation type="submission" date="2019-06" db="EMBL/GenBank/DDBJ databases">
        <title>Thermomonas aquatica sp. nov., isolated from an industrial wastewater treatment plant.</title>
        <authorList>
            <person name="Jeon J.H."/>
            <person name="Park D.-S."/>
        </authorList>
    </citation>
    <scope>NUCLEOTIDE SEQUENCE [LARGE SCALE GENOMIC DNA]</scope>
    <source>
        <strain evidence="2 3">SY21</strain>
    </source>
</reference>
<dbReference type="EMBL" id="CP040871">
    <property type="protein sequence ID" value="QDA56166.1"/>
    <property type="molecule type" value="Genomic_DNA"/>
</dbReference>
<proteinExistence type="predicted"/>